<reference evidence="2 3" key="1">
    <citation type="submission" date="2024-04" db="EMBL/GenBank/DDBJ databases">
        <title>Tritrichomonas musculus Genome.</title>
        <authorList>
            <person name="Alves-Ferreira E."/>
            <person name="Grigg M."/>
            <person name="Lorenzi H."/>
            <person name="Galac M."/>
        </authorList>
    </citation>
    <scope>NUCLEOTIDE SEQUENCE [LARGE SCALE GENOMIC DNA]</scope>
    <source>
        <strain evidence="2 3">EAF2021</strain>
    </source>
</reference>
<name>A0ABR2IK25_9EUKA</name>
<dbReference type="InterPro" id="IPR024096">
    <property type="entry name" value="NO_sig/Golgi_transp_ligand-bd"/>
</dbReference>
<keyword evidence="3" id="KW-1185">Reference proteome</keyword>
<sequence>MIDEKNPLPLLLVTEAIRELSKRFENLSEKESHIEHHICNLGKKPGFVMASHLILNSQDVEGFDEMCKFIATTFSKAMFNIQTKYQINNTGTSKKLTITFSEKIPLFQCLMPSGNHMNQQQQFWFNSYAQFAMGLYCGALLHFGYKAIPEFKQGELSSLTFSFLLEELEKTWEFSANA</sequence>
<dbReference type="SUPFAM" id="SSF111126">
    <property type="entry name" value="Ligand-binding domain in the NO signalling and Golgi transport"/>
    <property type="match status" value="1"/>
</dbReference>
<dbReference type="Proteomes" id="UP001470230">
    <property type="component" value="Unassembled WGS sequence"/>
</dbReference>
<evidence type="ECO:0000256" key="1">
    <source>
        <dbReference type="ARBA" id="ARBA00006218"/>
    </source>
</evidence>
<protein>
    <submittedName>
        <fullName evidence="2">Uncharacterized protein</fullName>
    </submittedName>
</protein>
<organism evidence="2 3">
    <name type="scientific">Tritrichomonas musculus</name>
    <dbReference type="NCBI Taxonomy" id="1915356"/>
    <lineage>
        <taxon>Eukaryota</taxon>
        <taxon>Metamonada</taxon>
        <taxon>Parabasalia</taxon>
        <taxon>Tritrichomonadida</taxon>
        <taxon>Tritrichomonadidae</taxon>
        <taxon>Tritrichomonas</taxon>
    </lineage>
</organism>
<dbReference type="EMBL" id="JAPFFF010000017">
    <property type="protein sequence ID" value="KAK8864011.1"/>
    <property type="molecule type" value="Genomic_DNA"/>
</dbReference>
<proteinExistence type="inferred from homology"/>
<accession>A0ABR2IK25</accession>
<gene>
    <name evidence="2" type="ORF">M9Y10_011705</name>
</gene>
<evidence type="ECO:0000313" key="3">
    <source>
        <dbReference type="Proteomes" id="UP001470230"/>
    </source>
</evidence>
<comment type="similarity">
    <text evidence="1">Belongs to the TRAPP small subunits family. BET3 subfamily.</text>
</comment>
<dbReference type="Gene3D" id="3.30.1380.20">
    <property type="entry name" value="Trafficking protein particle complex subunit 3"/>
    <property type="match status" value="1"/>
</dbReference>
<comment type="caution">
    <text evidence="2">The sequence shown here is derived from an EMBL/GenBank/DDBJ whole genome shotgun (WGS) entry which is preliminary data.</text>
</comment>
<dbReference type="InterPro" id="IPR007194">
    <property type="entry name" value="TRAPP_component"/>
</dbReference>
<dbReference type="Pfam" id="PF04051">
    <property type="entry name" value="TRAPP"/>
    <property type="match status" value="1"/>
</dbReference>
<evidence type="ECO:0000313" key="2">
    <source>
        <dbReference type="EMBL" id="KAK8864011.1"/>
    </source>
</evidence>